<sequence>MLSPRIKAQYIMYLGLGLVALLILFSILYIAGIPTFICAAVTGVLGYALVTWVIRYSHRYGEHGLIKEIGYRRLPECLHPPGRHIFLSLSKTR</sequence>
<keyword evidence="3" id="KW-1185">Reference proteome</keyword>
<accession>A0A3N4MHL8</accession>
<reference evidence="3" key="1">
    <citation type="submission" date="2018-11" db="EMBL/GenBank/DDBJ databases">
        <title>Chitinophaga lutea sp.nov., isolate from arsenic contaminated soil.</title>
        <authorList>
            <person name="Zong Y."/>
        </authorList>
    </citation>
    <scope>NUCLEOTIDE SEQUENCE [LARGE SCALE GENOMIC DNA]</scope>
    <source>
        <strain evidence="3">YLT18</strain>
    </source>
</reference>
<dbReference type="Pfam" id="PF13571">
    <property type="entry name" value="DUF4133"/>
    <property type="match status" value="1"/>
</dbReference>
<comment type="caution">
    <text evidence="2">The sequence shown here is derived from an EMBL/GenBank/DDBJ whole genome shotgun (WGS) entry which is preliminary data.</text>
</comment>
<name>A0A3N4MHL8_9BACT</name>
<dbReference type="InterPro" id="IPR025407">
    <property type="entry name" value="DUF4133"/>
</dbReference>
<keyword evidence="1" id="KW-0812">Transmembrane</keyword>
<dbReference type="Proteomes" id="UP000279089">
    <property type="component" value="Unassembled WGS sequence"/>
</dbReference>
<dbReference type="AlphaFoldDB" id="A0A3N4MHL8"/>
<evidence type="ECO:0000313" key="3">
    <source>
        <dbReference type="Proteomes" id="UP000279089"/>
    </source>
</evidence>
<evidence type="ECO:0000256" key="1">
    <source>
        <dbReference type="SAM" id="Phobius"/>
    </source>
</evidence>
<evidence type="ECO:0000313" key="2">
    <source>
        <dbReference type="EMBL" id="RPD43098.1"/>
    </source>
</evidence>
<dbReference type="RefSeq" id="WP_120514369.1">
    <property type="nucleotide sequence ID" value="NZ_QXZY01000001.1"/>
</dbReference>
<proteinExistence type="predicted"/>
<dbReference type="EMBL" id="RMBX01000001">
    <property type="protein sequence ID" value="RPD43098.1"/>
    <property type="molecule type" value="Genomic_DNA"/>
</dbReference>
<organism evidence="2 3">
    <name type="scientific">Chitinophaga barathri</name>
    <dbReference type="NCBI Taxonomy" id="1647451"/>
    <lineage>
        <taxon>Bacteria</taxon>
        <taxon>Pseudomonadati</taxon>
        <taxon>Bacteroidota</taxon>
        <taxon>Chitinophagia</taxon>
        <taxon>Chitinophagales</taxon>
        <taxon>Chitinophagaceae</taxon>
        <taxon>Chitinophaga</taxon>
    </lineage>
</organism>
<dbReference type="OrthoDB" id="1273979at2"/>
<keyword evidence="1" id="KW-1133">Transmembrane helix</keyword>
<protein>
    <submittedName>
        <fullName evidence="2">DUF4133 domain-containing protein</fullName>
    </submittedName>
</protein>
<feature type="transmembrane region" description="Helical" evidence="1">
    <location>
        <begin position="12"/>
        <end position="30"/>
    </location>
</feature>
<gene>
    <name evidence="2" type="ORF">EG028_02045</name>
</gene>
<feature type="transmembrane region" description="Helical" evidence="1">
    <location>
        <begin position="36"/>
        <end position="54"/>
    </location>
</feature>
<keyword evidence="1" id="KW-0472">Membrane</keyword>